<comment type="caution">
    <text evidence="2">The sequence shown here is derived from an EMBL/GenBank/DDBJ whole genome shotgun (WGS) entry which is preliminary data.</text>
</comment>
<keyword evidence="1" id="KW-0732">Signal</keyword>
<protein>
    <submittedName>
        <fullName evidence="2">Uncharacterized protein</fullName>
    </submittedName>
</protein>
<dbReference type="EMBL" id="WJQU01000002">
    <property type="protein sequence ID" value="KAJ6643830.1"/>
    <property type="molecule type" value="Genomic_DNA"/>
</dbReference>
<dbReference type="InterPro" id="IPR008979">
    <property type="entry name" value="Galactose-bd-like_sf"/>
</dbReference>
<organism evidence="2 3">
    <name type="scientific">Pseudolycoriella hygida</name>
    <dbReference type="NCBI Taxonomy" id="35572"/>
    <lineage>
        <taxon>Eukaryota</taxon>
        <taxon>Metazoa</taxon>
        <taxon>Ecdysozoa</taxon>
        <taxon>Arthropoda</taxon>
        <taxon>Hexapoda</taxon>
        <taxon>Insecta</taxon>
        <taxon>Pterygota</taxon>
        <taxon>Neoptera</taxon>
        <taxon>Endopterygota</taxon>
        <taxon>Diptera</taxon>
        <taxon>Nematocera</taxon>
        <taxon>Sciaroidea</taxon>
        <taxon>Sciaridae</taxon>
        <taxon>Pseudolycoriella</taxon>
    </lineage>
</organism>
<sequence>MEAITAFTLFLAIFQITCASTISKLATGTASGFYHTVGTPAAQIAAVGDPQPSTIYFNSGGFAPQYLQLELPCLYTVHNIFLQTAYLSASSTPHTGHTIHELYAGNTTIPTKLVARLDGNTTSNQWIHVHFYPPLTDVRFLRLHTSYSESWVAWKKFLVF</sequence>
<name>A0A9Q0S5A7_9DIPT</name>
<evidence type="ECO:0000313" key="2">
    <source>
        <dbReference type="EMBL" id="KAJ6643830.1"/>
    </source>
</evidence>
<reference evidence="2" key="1">
    <citation type="submission" date="2022-07" db="EMBL/GenBank/DDBJ databases">
        <authorList>
            <person name="Trinca V."/>
            <person name="Uliana J.V.C."/>
            <person name="Torres T.T."/>
            <person name="Ward R.J."/>
            <person name="Monesi N."/>
        </authorList>
    </citation>
    <scope>NUCLEOTIDE SEQUENCE</scope>
    <source>
        <strain evidence="2">HSMRA1968</strain>
        <tissue evidence="2">Whole embryos</tissue>
    </source>
</reference>
<feature type="chain" id="PRO_5040283301" evidence="1">
    <location>
        <begin position="20"/>
        <end position="160"/>
    </location>
</feature>
<dbReference type="OrthoDB" id="10045328at2759"/>
<proteinExistence type="predicted"/>
<evidence type="ECO:0000256" key="1">
    <source>
        <dbReference type="SAM" id="SignalP"/>
    </source>
</evidence>
<dbReference type="SUPFAM" id="SSF49785">
    <property type="entry name" value="Galactose-binding domain-like"/>
    <property type="match status" value="1"/>
</dbReference>
<dbReference type="Proteomes" id="UP001151699">
    <property type="component" value="Chromosome B"/>
</dbReference>
<accession>A0A9Q0S5A7</accession>
<dbReference type="AlphaFoldDB" id="A0A9Q0S5A7"/>
<feature type="signal peptide" evidence="1">
    <location>
        <begin position="1"/>
        <end position="19"/>
    </location>
</feature>
<evidence type="ECO:0000313" key="3">
    <source>
        <dbReference type="Proteomes" id="UP001151699"/>
    </source>
</evidence>
<gene>
    <name evidence="2" type="ORF">Bhyg_08795</name>
</gene>
<keyword evidence="3" id="KW-1185">Reference proteome</keyword>